<dbReference type="NCBIfam" id="NF005537">
    <property type="entry name" value="PRK07199.1"/>
    <property type="match status" value="1"/>
</dbReference>
<evidence type="ECO:0000256" key="1">
    <source>
        <dbReference type="ARBA" id="ARBA00022727"/>
    </source>
</evidence>
<dbReference type="RefSeq" id="WP_037039625.1">
    <property type="nucleotide sequence ID" value="NZ_JAMOHU010000073.1"/>
</dbReference>
<dbReference type="GO" id="GO:0006015">
    <property type="term" value="P:5-phosphoribose 1-diphosphate biosynthetic process"/>
    <property type="evidence" value="ECO:0007669"/>
    <property type="project" value="TreeGrafter"/>
</dbReference>
<protein>
    <submittedName>
        <fullName evidence="5">Phosphoribosylpyrophosphate synthetase</fullName>
    </submittedName>
</protein>
<dbReference type="InterPro" id="IPR005946">
    <property type="entry name" value="Rib-P_diPkinase"/>
</dbReference>
<dbReference type="CDD" id="cd06223">
    <property type="entry name" value="PRTases_typeI"/>
    <property type="match status" value="1"/>
</dbReference>
<dbReference type="AlphaFoldDB" id="A0A2N8SPW4"/>
<evidence type="ECO:0000259" key="4">
    <source>
        <dbReference type="Pfam" id="PF13793"/>
    </source>
</evidence>
<dbReference type="GO" id="GO:0006164">
    <property type="term" value="P:purine nucleotide biosynthetic process"/>
    <property type="evidence" value="ECO:0007669"/>
    <property type="project" value="TreeGrafter"/>
</dbReference>
<feature type="domain" description="Phosphoribosyltransferase" evidence="3">
    <location>
        <begin position="156"/>
        <end position="251"/>
    </location>
</feature>
<evidence type="ECO:0000259" key="3">
    <source>
        <dbReference type="Pfam" id="PF00156"/>
    </source>
</evidence>
<comment type="similarity">
    <text evidence="2">Belongs to the ribose-phosphate pyrophosphokinase family.</text>
</comment>
<dbReference type="PANTHER" id="PTHR10210:SF41">
    <property type="entry name" value="RIBOSE-PHOSPHATE PYROPHOSPHOKINASE 1, CHLOROPLASTIC"/>
    <property type="match status" value="1"/>
</dbReference>
<dbReference type="GO" id="GO:0002189">
    <property type="term" value="C:ribose phosphate diphosphokinase complex"/>
    <property type="evidence" value="ECO:0007669"/>
    <property type="project" value="TreeGrafter"/>
</dbReference>
<accession>A0A2N8SPW4</accession>
<comment type="caution">
    <text evidence="5">The sequence shown here is derived from an EMBL/GenBank/DDBJ whole genome shotgun (WGS) entry which is preliminary data.</text>
</comment>
<dbReference type="GO" id="GO:0005737">
    <property type="term" value="C:cytoplasm"/>
    <property type="evidence" value="ECO:0007669"/>
    <property type="project" value="TreeGrafter"/>
</dbReference>
<dbReference type="InterPro" id="IPR029099">
    <property type="entry name" value="Pribosyltran_N"/>
</dbReference>
<proteinExistence type="inferred from homology"/>
<name>A0A2N8SPW4_STUST</name>
<dbReference type="NCBIfam" id="TIGR01251">
    <property type="entry name" value="ribP_PPkin"/>
    <property type="match status" value="1"/>
</dbReference>
<keyword evidence="1 2" id="KW-0545">Nucleotide biosynthesis</keyword>
<dbReference type="SUPFAM" id="SSF53271">
    <property type="entry name" value="PRTase-like"/>
    <property type="match status" value="2"/>
</dbReference>
<dbReference type="Gene3D" id="3.40.50.2020">
    <property type="match status" value="2"/>
</dbReference>
<dbReference type="PANTHER" id="PTHR10210">
    <property type="entry name" value="RIBOSE-PHOSPHATE DIPHOSPHOKINASE FAMILY MEMBER"/>
    <property type="match status" value="1"/>
</dbReference>
<reference evidence="5 6" key="1">
    <citation type="submission" date="2018-01" db="EMBL/GenBank/DDBJ databases">
        <title>Denitrification phenotypes of diverse strains of Pseudomonas stutzeri.</title>
        <authorList>
            <person name="Milligan D.A."/>
            <person name="Bergaust L."/>
            <person name="Bakken L.R."/>
            <person name="Frostegard A."/>
        </authorList>
    </citation>
    <scope>NUCLEOTIDE SEQUENCE [LARGE SCALE GENOMIC DNA]</scope>
    <source>
        <strain evidence="5 6">24a75</strain>
    </source>
</reference>
<dbReference type="Pfam" id="PF00156">
    <property type="entry name" value="Pribosyltran"/>
    <property type="match status" value="1"/>
</dbReference>
<dbReference type="Proteomes" id="UP000236023">
    <property type="component" value="Unassembled WGS sequence"/>
</dbReference>
<dbReference type="GO" id="GO:0004749">
    <property type="term" value="F:ribose phosphate diphosphokinase activity"/>
    <property type="evidence" value="ECO:0007669"/>
    <property type="project" value="TreeGrafter"/>
</dbReference>
<feature type="domain" description="Ribose-phosphate pyrophosphokinase N-terminal" evidence="4">
    <location>
        <begin position="11"/>
        <end position="118"/>
    </location>
</feature>
<organism evidence="5 6">
    <name type="scientific">Stutzerimonas stutzeri</name>
    <name type="common">Pseudomonas stutzeri</name>
    <dbReference type="NCBI Taxonomy" id="316"/>
    <lineage>
        <taxon>Bacteria</taxon>
        <taxon>Pseudomonadati</taxon>
        <taxon>Pseudomonadota</taxon>
        <taxon>Gammaproteobacteria</taxon>
        <taxon>Pseudomonadales</taxon>
        <taxon>Pseudomonadaceae</taxon>
        <taxon>Stutzerimonas</taxon>
    </lineage>
</organism>
<dbReference type="Pfam" id="PF13793">
    <property type="entry name" value="Pribosyltran_N"/>
    <property type="match status" value="1"/>
</dbReference>
<dbReference type="EMBL" id="POUT01000023">
    <property type="protein sequence ID" value="PNG04527.1"/>
    <property type="molecule type" value="Genomic_DNA"/>
</dbReference>
<dbReference type="SMART" id="SM01400">
    <property type="entry name" value="Pribosyltran_N"/>
    <property type="match status" value="1"/>
</dbReference>
<dbReference type="InterPro" id="IPR029057">
    <property type="entry name" value="PRTase-like"/>
</dbReference>
<evidence type="ECO:0000313" key="6">
    <source>
        <dbReference type="Proteomes" id="UP000236023"/>
    </source>
</evidence>
<gene>
    <name evidence="5" type="ORF">CXK94_21950</name>
</gene>
<evidence type="ECO:0000313" key="5">
    <source>
        <dbReference type="EMBL" id="PNG04527.1"/>
    </source>
</evidence>
<dbReference type="InterPro" id="IPR000836">
    <property type="entry name" value="PRTase_dom"/>
</dbReference>
<evidence type="ECO:0000256" key="2">
    <source>
        <dbReference type="RuleBase" id="RU004324"/>
    </source>
</evidence>
<dbReference type="GO" id="GO:0000287">
    <property type="term" value="F:magnesium ion binding"/>
    <property type="evidence" value="ECO:0007669"/>
    <property type="project" value="InterPro"/>
</dbReference>
<sequence>MHSLLLYFADERDAALRLAEACGLPAAMVERHRFPDDELRLRLPLAEGEALAGQLVLYRGLDHPNEKLVELLLVAGEARRLGARRLILVAPYLAYMRQDIAFNPGEVVSQRVIGQLLASQFDGLITVDPHLHRVATLHEAVPLAAAVALCAAPALARLIAERHPDALLLGPDAEARQWIEAAAAAHGFEHGVCSKVRHGDHRVEIALPALDFAGRRVVLLDDVASSGRTLAQAAQKLLAAGAASVDVAVTHALFAGDALEVIRAAGVGQIWSTDCIAHESNAVYMATQLAEALRPLLR</sequence>